<evidence type="ECO:0000256" key="10">
    <source>
        <dbReference type="SAM" id="Phobius"/>
    </source>
</evidence>
<keyword evidence="6 10" id="KW-0812">Transmembrane</keyword>
<name>A0ABX7BK44_9CAUL</name>
<evidence type="ECO:0000313" key="13">
    <source>
        <dbReference type="Proteomes" id="UP000595448"/>
    </source>
</evidence>
<evidence type="ECO:0000256" key="7">
    <source>
        <dbReference type="ARBA" id="ARBA00022989"/>
    </source>
</evidence>
<comment type="similarity">
    <text evidence="2">Belongs to the protein kinase superfamily. ADCK protein kinase family.</text>
</comment>
<feature type="region of interest" description="Disordered" evidence="9">
    <location>
        <begin position="1"/>
        <end position="20"/>
    </location>
</feature>
<dbReference type="PANTHER" id="PTHR10566">
    <property type="entry name" value="CHAPERONE-ACTIVITY OF BC1 COMPLEX CABC1 -RELATED"/>
    <property type="match status" value="1"/>
</dbReference>
<dbReference type="SUPFAM" id="SSF56112">
    <property type="entry name" value="Protein kinase-like (PK-like)"/>
    <property type="match status" value="1"/>
</dbReference>
<dbReference type="NCBIfam" id="TIGR01982">
    <property type="entry name" value="UbiB"/>
    <property type="match status" value="1"/>
</dbReference>
<dbReference type="InterPro" id="IPR050154">
    <property type="entry name" value="UbiB_kinase"/>
</dbReference>
<keyword evidence="5" id="KW-0831">Ubiquinone biosynthesis</keyword>
<dbReference type="InterPro" id="IPR011009">
    <property type="entry name" value="Kinase-like_dom_sf"/>
</dbReference>
<proteinExistence type="inferred from homology"/>
<reference evidence="12 13" key="1">
    <citation type="submission" date="2021-01" db="EMBL/GenBank/DDBJ databases">
        <title>Brevundimonas vitis sp. nov., an bacterium isolated from grape (Vitis vinifera).</title>
        <authorList>
            <person name="Jiang L."/>
            <person name="Lee J."/>
        </authorList>
    </citation>
    <scope>NUCLEOTIDE SEQUENCE [LARGE SCALE GENOMIC DNA]</scope>
    <source>
        <strain evidence="12 13">GRTSA-9</strain>
    </source>
</reference>
<dbReference type="RefSeq" id="WP_201102304.1">
    <property type="nucleotide sequence ID" value="NZ_CP067977.1"/>
</dbReference>
<protein>
    <submittedName>
        <fullName evidence="12">2-polyprenylphenol 6-hydroxylase</fullName>
    </submittedName>
</protein>
<evidence type="ECO:0000256" key="6">
    <source>
        <dbReference type="ARBA" id="ARBA00022692"/>
    </source>
</evidence>
<evidence type="ECO:0000256" key="1">
    <source>
        <dbReference type="ARBA" id="ARBA00005020"/>
    </source>
</evidence>
<evidence type="ECO:0000313" key="12">
    <source>
        <dbReference type="EMBL" id="QQQ17929.1"/>
    </source>
</evidence>
<feature type="domain" description="ABC1 atypical kinase-like" evidence="11">
    <location>
        <begin position="117"/>
        <end position="366"/>
    </location>
</feature>
<evidence type="ECO:0000256" key="3">
    <source>
        <dbReference type="ARBA" id="ARBA00022475"/>
    </source>
</evidence>
<comment type="pathway">
    <text evidence="1">Cofactor biosynthesis; ubiquinone biosynthesis [regulation].</text>
</comment>
<evidence type="ECO:0000256" key="8">
    <source>
        <dbReference type="ARBA" id="ARBA00023136"/>
    </source>
</evidence>
<evidence type="ECO:0000259" key="11">
    <source>
        <dbReference type="Pfam" id="PF03109"/>
    </source>
</evidence>
<dbReference type="InterPro" id="IPR010232">
    <property type="entry name" value="UbiB"/>
</dbReference>
<evidence type="ECO:0000256" key="2">
    <source>
        <dbReference type="ARBA" id="ARBA00009670"/>
    </source>
</evidence>
<evidence type="ECO:0000256" key="4">
    <source>
        <dbReference type="ARBA" id="ARBA00022519"/>
    </source>
</evidence>
<gene>
    <name evidence="12" type="primary">ubiB</name>
    <name evidence="12" type="ORF">JIP62_11405</name>
</gene>
<keyword evidence="8 10" id="KW-0472">Membrane</keyword>
<dbReference type="Pfam" id="PF03109">
    <property type="entry name" value="ABC1"/>
    <property type="match status" value="1"/>
</dbReference>
<dbReference type="EMBL" id="CP067977">
    <property type="protein sequence ID" value="QQQ17929.1"/>
    <property type="molecule type" value="Genomic_DNA"/>
</dbReference>
<feature type="transmembrane region" description="Helical" evidence="10">
    <location>
        <begin position="506"/>
        <end position="528"/>
    </location>
</feature>
<sequence>MGDLTGRLHPLVPPQAPAAQPVRDPLGAAARLIGWLVVLARHDALAPREITPILPAWARPIAHLLHAFAGPEGRAGRPGQRLGKAFEHLGPVAVKLGQVLATRADIFGIEFARDLGRLKDALPPFSTELARAEVERSLGRPVDSLFTDFGDPVAAASLAQAHPAWLADGRKVAVKILRPGVERRVASGLDAMRLGARLAHRLVPVVRRLEPMAFVETIAQSMMLELDMRLEAAAASEMKDVLSRPVSGGGGHMSAPAVVWDGVGKRVLTLEWATGIAMTDPASAEQPGLDKNALADNVVRSFLSQALDHGVFHADLHEGNLFASAPAEVMAVDFGIVGRLGKAERRYLAEILWGFLSRDYDRIARVHFEAGYVPPRHSVQVFSQALRAVGEPVIGKAASQVSMGRLLGQLFEITALFDMHLRPELILLQKTMVSVEGVARRLNPDHDLWSAAQPVVEQWIRRELGPAAQVRDVLADVLTTARAASHLVQNPPVVETVIVRETVTPVWLVAAATLGAVMSAAALVLSLWPGILS</sequence>
<evidence type="ECO:0000256" key="9">
    <source>
        <dbReference type="SAM" id="MobiDB-lite"/>
    </source>
</evidence>
<keyword evidence="3" id="KW-1003">Cell membrane</keyword>
<evidence type="ECO:0000256" key="5">
    <source>
        <dbReference type="ARBA" id="ARBA00022688"/>
    </source>
</evidence>
<dbReference type="PANTHER" id="PTHR10566:SF113">
    <property type="entry name" value="PROTEIN ACTIVITY OF BC1 COMPLEX KINASE 7, CHLOROPLASTIC"/>
    <property type="match status" value="1"/>
</dbReference>
<dbReference type="Proteomes" id="UP000595448">
    <property type="component" value="Chromosome"/>
</dbReference>
<dbReference type="InterPro" id="IPR004147">
    <property type="entry name" value="ABC1_dom"/>
</dbReference>
<keyword evidence="7 10" id="KW-1133">Transmembrane helix</keyword>
<keyword evidence="4" id="KW-0997">Cell inner membrane</keyword>
<keyword evidence="13" id="KW-1185">Reference proteome</keyword>
<organism evidence="12 13">
    <name type="scientific">Brevundimonas vitisensis</name>
    <dbReference type="NCBI Taxonomy" id="2800818"/>
    <lineage>
        <taxon>Bacteria</taxon>
        <taxon>Pseudomonadati</taxon>
        <taxon>Pseudomonadota</taxon>
        <taxon>Alphaproteobacteria</taxon>
        <taxon>Caulobacterales</taxon>
        <taxon>Caulobacteraceae</taxon>
        <taxon>Brevundimonas</taxon>
    </lineage>
</organism>
<accession>A0ABX7BK44</accession>